<dbReference type="AlphaFoldDB" id="A0A8T1JJG2"/>
<dbReference type="Proteomes" id="UP000736787">
    <property type="component" value="Unassembled WGS sequence"/>
</dbReference>
<accession>A0A8T1JJG2</accession>
<name>A0A8T1JJG2_9STRA</name>
<evidence type="ECO:0000313" key="1">
    <source>
        <dbReference type="EMBL" id="KAG2939368.1"/>
    </source>
</evidence>
<proteinExistence type="predicted"/>
<evidence type="ECO:0000313" key="2">
    <source>
        <dbReference type="Proteomes" id="UP000736787"/>
    </source>
</evidence>
<sequence length="33" mass="3361">MSKETATRGAGTIDISVRSNASILATVAPTKGR</sequence>
<organism evidence="1 2">
    <name type="scientific">Phytophthora cactorum</name>
    <dbReference type="NCBI Taxonomy" id="29920"/>
    <lineage>
        <taxon>Eukaryota</taxon>
        <taxon>Sar</taxon>
        <taxon>Stramenopiles</taxon>
        <taxon>Oomycota</taxon>
        <taxon>Peronosporomycetes</taxon>
        <taxon>Peronosporales</taxon>
        <taxon>Peronosporaceae</taxon>
        <taxon>Phytophthora</taxon>
    </lineage>
</organism>
<protein>
    <submittedName>
        <fullName evidence="1">Uncharacterized protein</fullName>
    </submittedName>
</protein>
<reference evidence="1" key="1">
    <citation type="submission" date="2018-10" db="EMBL/GenBank/DDBJ databases">
        <title>Effector identification in a new, highly contiguous assembly of the strawberry crown rot pathogen Phytophthora cactorum.</title>
        <authorList>
            <person name="Armitage A.D."/>
            <person name="Nellist C.F."/>
            <person name="Bates H."/>
            <person name="Vickerstaff R.J."/>
            <person name="Harrison R.J."/>
        </authorList>
    </citation>
    <scope>NUCLEOTIDE SEQUENCE</scope>
    <source>
        <strain evidence="1">4040</strain>
    </source>
</reference>
<comment type="caution">
    <text evidence="1">The sequence shown here is derived from an EMBL/GenBank/DDBJ whole genome shotgun (WGS) entry which is preliminary data.</text>
</comment>
<gene>
    <name evidence="1" type="ORF">PC117_g10975</name>
</gene>
<dbReference type="EMBL" id="RCMK01000275">
    <property type="protein sequence ID" value="KAG2939368.1"/>
    <property type="molecule type" value="Genomic_DNA"/>
</dbReference>